<evidence type="ECO:0000313" key="2">
    <source>
        <dbReference type="Proteomes" id="UP000176504"/>
    </source>
</evidence>
<dbReference type="Proteomes" id="UP000176504">
    <property type="component" value="Unassembled WGS sequence"/>
</dbReference>
<dbReference type="EMBL" id="MEVI01000003">
    <property type="protein sequence ID" value="OGC55033.1"/>
    <property type="molecule type" value="Genomic_DNA"/>
</dbReference>
<organism evidence="1 2">
    <name type="scientific">candidate division WWE3 bacterium RIFCSPLOWO2_01_FULL_41_18</name>
    <dbReference type="NCBI Taxonomy" id="1802625"/>
    <lineage>
        <taxon>Bacteria</taxon>
        <taxon>Katanobacteria</taxon>
    </lineage>
</organism>
<evidence type="ECO:0000313" key="1">
    <source>
        <dbReference type="EMBL" id="OGC55033.1"/>
    </source>
</evidence>
<dbReference type="Gene3D" id="1.10.10.1400">
    <property type="entry name" value="Terminase, small subunit, N-terminal DNA-binding domain, HTH motif"/>
    <property type="match status" value="1"/>
</dbReference>
<sequence>MFVEEMVKTREPLKAALVAYKISATANRRHVASSIAYQNLRNPRVRAYMDSFYFSDMELVTMLKNALEATRTVRGAGKTEADWSVRLRALQLIFTLKGYFDKDRLNNNTRNSKVYVKFNRKKSKIAVESWVSGVPDTHNGLPLLYKKI</sequence>
<dbReference type="InterPro" id="IPR038713">
    <property type="entry name" value="Terminase_Gp1_N_sf"/>
</dbReference>
<dbReference type="AlphaFoldDB" id="A0A1F4VEA8"/>
<protein>
    <submittedName>
        <fullName evidence="1">Uncharacterized protein</fullName>
    </submittedName>
</protein>
<reference evidence="1 2" key="1">
    <citation type="journal article" date="2016" name="Nat. Commun.">
        <title>Thousands of microbial genomes shed light on interconnected biogeochemical processes in an aquifer system.</title>
        <authorList>
            <person name="Anantharaman K."/>
            <person name="Brown C.T."/>
            <person name="Hug L.A."/>
            <person name="Sharon I."/>
            <person name="Castelle C.J."/>
            <person name="Probst A.J."/>
            <person name="Thomas B.C."/>
            <person name="Singh A."/>
            <person name="Wilkins M.J."/>
            <person name="Karaoz U."/>
            <person name="Brodie E.L."/>
            <person name="Williams K.H."/>
            <person name="Hubbard S.S."/>
            <person name="Banfield J.F."/>
        </authorList>
    </citation>
    <scope>NUCLEOTIDE SEQUENCE [LARGE SCALE GENOMIC DNA]</scope>
</reference>
<name>A0A1F4VEA8_UNCKA</name>
<comment type="caution">
    <text evidence="1">The sequence shown here is derived from an EMBL/GenBank/DDBJ whole genome shotgun (WGS) entry which is preliminary data.</text>
</comment>
<gene>
    <name evidence="1" type="ORF">A3A78_03570</name>
</gene>
<accession>A0A1F4VEA8</accession>
<proteinExistence type="predicted"/>